<feature type="non-terminal residue" evidence="1">
    <location>
        <position position="88"/>
    </location>
</feature>
<protein>
    <submittedName>
        <fullName evidence="1">Uncharacterized protein</fullName>
    </submittedName>
</protein>
<reference evidence="1 2" key="1">
    <citation type="submission" date="2020-02" db="EMBL/GenBank/DDBJ databases">
        <authorList>
            <person name="Ferguson B K."/>
        </authorList>
    </citation>
    <scope>NUCLEOTIDE SEQUENCE [LARGE SCALE GENOMIC DNA]</scope>
</reference>
<keyword evidence="2" id="KW-1185">Reference proteome</keyword>
<accession>A0A6H5GTV4</accession>
<dbReference type="AlphaFoldDB" id="A0A6H5GTV4"/>
<organism evidence="1 2">
    <name type="scientific">Nesidiocoris tenuis</name>
    <dbReference type="NCBI Taxonomy" id="355587"/>
    <lineage>
        <taxon>Eukaryota</taxon>
        <taxon>Metazoa</taxon>
        <taxon>Ecdysozoa</taxon>
        <taxon>Arthropoda</taxon>
        <taxon>Hexapoda</taxon>
        <taxon>Insecta</taxon>
        <taxon>Pterygota</taxon>
        <taxon>Neoptera</taxon>
        <taxon>Paraneoptera</taxon>
        <taxon>Hemiptera</taxon>
        <taxon>Heteroptera</taxon>
        <taxon>Panheteroptera</taxon>
        <taxon>Cimicomorpha</taxon>
        <taxon>Miridae</taxon>
        <taxon>Dicyphina</taxon>
        <taxon>Nesidiocoris</taxon>
    </lineage>
</organism>
<evidence type="ECO:0000313" key="2">
    <source>
        <dbReference type="Proteomes" id="UP000479000"/>
    </source>
</evidence>
<proteinExistence type="predicted"/>
<evidence type="ECO:0000313" key="1">
    <source>
        <dbReference type="EMBL" id="CAB0007086.1"/>
    </source>
</evidence>
<sequence length="88" mass="10506">MNENDGSDFRIGFRQSAKRTRKTIRIKSTTSNITQIHHIHQKYATVRQKYAMKIWLFSNFGKILHTHQKYATVKQKYAMKTDDDFLNK</sequence>
<name>A0A6H5GTV4_9HEMI</name>
<dbReference type="EMBL" id="CADCXU010018708">
    <property type="protein sequence ID" value="CAB0007086.1"/>
    <property type="molecule type" value="Genomic_DNA"/>
</dbReference>
<gene>
    <name evidence="1" type="ORF">NTEN_LOCUS12469</name>
</gene>
<dbReference type="Proteomes" id="UP000479000">
    <property type="component" value="Unassembled WGS sequence"/>
</dbReference>